<organism evidence="10 11">
    <name type="scientific">Candidatus Berkelbacteria bacterium Licking1014_7</name>
    <dbReference type="NCBI Taxonomy" id="2017147"/>
    <lineage>
        <taxon>Bacteria</taxon>
        <taxon>Candidatus Berkelbacteria</taxon>
    </lineage>
</organism>
<evidence type="ECO:0000256" key="7">
    <source>
        <dbReference type="ARBA" id="ARBA00023136"/>
    </source>
</evidence>
<feature type="transmembrane region" description="Helical" evidence="8">
    <location>
        <begin position="427"/>
        <end position="447"/>
    </location>
</feature>
<evidence type="ECO:0000256" key="6">
    <source>
        <dbReference type="ARBA" id="ARBA00022989"/>
    </source>
</evidence>
<comment type="subcellular location">
    <subcellularLocation>
        <location evidence="1">Cell membrane</location>
        <topology evidence="1">Multi-pass membrane protein</topology>
    </subcellularLocation>
</comment>
<feature type="transmembrane region" description="Helical" evidence="8">
    <location>
        <begin position="35"/>
        <end position="54"/>
    </location>
</feature>
<feature type="transmembrane region" description="Helical" evidence="8">
    <location>
        <begin position="218"/>
        <end position="240"/>
    </location>
</feature>
<accession>A0A554LJU8</accession>
<feature type="transmembrane region" description="Helical" evidence="8">
    <location>
        <begin position="60"/>
        <end position="80"/>
    </location>
</feature>
<evidence type="ECO:0000256" key="8">
    <source>
        <dbReference type="SAM" id="Phobius"/>
    </source>
</evidence>
<dbReference type="InterPro" id="IPR050297">
    <property type="entry name" value="LipidA_mod_glycosyltrf_83"/>
</dbReference>
<gene>
    <name evidence="10" type="ORF">CEN89_255</name>
</gene>
<evidence type="ECO:0000313" key="10">
    <source>
        <dbReference type="EMBL" id="TSC93140.1"/>
    </source>
</evidence>
<name>A0A554LJU8_9BACT</name>
<dbReference type="PANTHER" id="PTHR33908">
    <property type="entry name" value="MANNOSYLTRANSFERASE YKCB-RELATED"/>
    <property type="match status" value="1"/>
</dbReference>
<sequence length="586" mass="67336">MTQEILLNILIVVILFISSFGIGNIVNQYLKNRNSWIIVLGIGLGIHGFLIYFFGLLHLLNIYTISIILGFGFLLFFIKIKFNRIKLPKIKIFEFFLLFIIGLILFMFVINTLAPAIKFDDTWYHLTEVKMYLLEGKIRAFLPPAQLGQSSITPRLVDMLYAFPLAFLPNSSVGAKIIHMLLGVGALVVVFEIGKLLFNKRTGLISSLILSTIPIFGWLAQTAYIDLGVIFYVCLTFLLYVKWRFREKTNLFLLALLLGFALSTKLWIIGFWLVLLVDALVAKKKIKEILFIFCGSFLILMPWLLESFYWTGNPIFPLFSGGDQSGFLGGANTIWEWLLKIYWVKLIPTLEDVMTHSLPWLLLLPLLIFTLRHQTKIKLWLLTIGLILILMWAVIPWRDDRFLVPFSMPLIILVAAIIEQITAKNKFYLLSFIPLIGLIIFQLIALASRSAMYYSVISNQTAKNDFMAEKVAKNIWGCYDNEGKIKKLVLPSGKKTLVFCHNMFYLDFPFDDSFDAIPKTSYSSSKDFVSFLHQHNYDFVLFKLPVYPEGELAKLINVNLPENFFSDNFKLLYDGKENGLKLYEIL</sequence>
<keyword evidence="6 8" id="KW-1133">Transmembrane helix</keyword>
<feature type="domain" description="Glycosyltransferase RgtA/B/C/D-like" evidence="9">
    <location>
        <begin position="162"/>
        <end position="301"/>
    </location>
</feature>
<comment type="caution">
    <text evidence="10">The sequence shown here is derived from an EMBL/GenBank/DDBJ whole genome shotgun (WGS) entry which is preliminary data.</text>
</comment>
<keyword evidence="3" id="KW-0328">Glycosyltransferase</keyword>
<dbReference type="GO" id="GO:0005886">
    <property type="term" value="C:plasma membrane"/>
    <property type="evidence" value="ECO:0007669"/>
    <property type="project" value="UniProtKB-SubCell"/>
</dbReference>
<feature type="transmembrane region" description="Helical" evidence="8">
    <location>
        <begin position="401"/>
        <end position="418"/>
    </location>
</feature>
<evidence type="ECO:0000313" key="11">
    <source>
        <dbReference type="Proteomes" id="UP000315689"/>
    </source>
</evidence>
<keyword evidence="4" id="KW-0808">Transferase</keyword>
<feature type="transmembrane region" description="Helical" evidence="8">
    <location>
        <begin position="379"/>
        <end position="395"/>
    </location>
</feature>
<evidence type="ECO:0000259" key="9">
    <source>
        <dbReference type="Pfam" id="PF13231"/>
    </source>
</evidence>
<evidence type="ECO:0000256" key="3">
    <source>
        <dbReference type="ARBA" id="ARBA00022676"/>
    </source>
</evidence>
<feature type="transmembrane region" description="Helical" evidence="8">
    <location>
        <begin position="289"/>
        <end position="310"/>
    </location>
</feature>
<dbReference type="PANTHER" id="PTHR33908:SF11">
    <property type="entry name" value="MEMBRANE PROTEIN"/>
    <property type="match status" value="1"/>
</dbReference>
<feature type="transmembrane region" description="Helical" evidence="8">
    <location>
        <begin position="92"/>
        <end position="114"/>
    </location>
</feature>
<keyword evidence="2" id="KW-1003">Cell membrane</keyword>
<dbReference type="GO" id="GO:0016763">
    <property type="term" value="F:pentosyltransferase activity"/>
    <property type="evidence" value="ECO:0007669"/>
    <property type="project" value="TreeGrafter"/>
</dbReference>
<evidence type="ECO:0000256" key="2">
    <source>
        <dbReference type="ARBA" id="ARBA00022475"/>
    </source>
</evidence>
<evidence type="ECO:0000256" key="5">
    <source>
        <dbReference type="ARBA" id="ARBA00022692"/>
    </source>
</evidence>
<protein>
    <recommendedName>
        <fullName evidence="9">Glycosyltransferase RgtA/B/C/D-like domain-containing protein</fullName>
    </recommendedName>
</protein>
<evidence type="ECO:0000256" key="4">
    <source>
        <dbReference type="ARBA" id="ARBA00022679"/>
    </source>
</evidence>
<feature type="transmembrane region" description="Helical" evidence="8">
    <location>
        <begin position="6"/>
        <end position="26"/>
    </location>
</feature>
<feature type="transmembrane region" description="Helical" evidence="8">
    <location>
        <begin position="252"/>
        <end position="277"/>
    </location>
</feature>
<keyword evidence="5 8" id="KW-0812">Transmembrane</keyword>
<proteinExistence type="predicted"/>
<feature type="transmembrane region" description="Helical" evidence="8">
    <location>
        <begin position="177"/>
        <end position="198"/>
    </location>
</feature>
<dbReference type="InterPro" id="IPR038731">
    <property type="entry name" value="RgtA/B/C-like"/>
</dbReference>
<evidence type="ECO:0000256" key="1">
    <source>
        <dbReference type="ARBA" id="ARBA00004651"/>
    </source>
</evidence>
<reference evidence="10 11" key="1">
    <citation type="submission" date="2017-07" db="EMBL/GenBank/DDBJ databases">
        <title>Mechanisms for carbon and nitrogen cycling indicate functional differentiation within the Candidate Phyla Radiation.</title>
        <authorList>
            <person name="Danczak R.E."/>
            <person name="Johnston M.D."/>
            <person name="Kenah C."/>
            <person name="Slattery M."/>
            <person name="Wrighton K.C."/>
            <person name="Wilkins M.J."/>
        </authorList>
    </citation>
    <scope>NUCLEOTIDE SEQUENCE [LARGE SCALE GENOMIC DNA]</scope>
    <source>
        <strain evidence="10">Licking1014_7</strain>
    </source>
</reference>
<dbReference type="Pfam" id="PF13231">
    <property type="entry name" value="PMT_2"/>
    <property type="match status" value="1"/>
</dbReference>
<keyword evidence="7 8" id="KW-0472">Membrane</keyword>
<dbReference type="GO" id="GO:0009103">
    <property type="term" value="P:lipopolysaccharide biosynthetic process"/>
    <property type="evidence" value="ECO:0007669"/>
    <property type="project" value="UniProtKB-ARBA"/>
</dbReference>
<feature type="transmembrane region" description="Helical" evidence="8">
    <location>
        <begin position="353"/>
        <end position="372"/>
    </location>
</feature>
<dbReference type="EMBL" id="VMGK01000006">
    <property type="protein sequence ID" value="TSC93140.1"/>
    <property type="molecule type" value="Genomic_DNA"/>
</dbReference>
<dbReference type="Proteomes" id="UP000315689">
    <property type="component" value="Unassembled WGS sequence"/>
</dbReference>
<dbReference type="AlphaFoldDB" id="A0A554LJU8"/>